<accession>A0A5M3XP12</accession>
<gene>
    <name evidence="2" type="ORF">Aple_059840</name>
</gene>
<feature type="domain" description="DUF397" evidence="1">
    <location>
        <begin position="10"/>
        <end position="64"/>
    </location>
</feature>
<dbReference type="EMBL" id="BLAF01000038">
    <property type="protein sequence ID" value="GES23085.1"/>
    <property type="molecule type" value="Genomic_DNA"/>
</dbReference>
<organism evidence="2 3">
    <name type="scientific">Acrocarpospora pleiomorpha</name>
    <dbReference type="NCBI Taxonomy" id="90975"/>
    <lineage>
        <taxon>Bacteria</taxon>
        <taxon>Bacillati</taxon>
        <taxon>Actinomycetota</taxon>
        <taxon>Actinomycetes</taxon>
        <taxon>Streptosporangiales</taxon>
        <taxon>Streptosporangiaceae</taxon>
        <taxon>Acrocarpospora</taxon>
    </lineage>
</organism>
<evidence type="ECO:0000313" key="3">
    <source>
        <dbReference type="Proteomes" id="UP000377595"/>
    </source>
</evidence>
<dbReference type="Proteomes" id="UP000377595">
    <property type="component" value="Unassembled WGS sequence"/>
</dbReference>
<sequence>MDLRDELANAAWRKASFSGSNGGNCIEVAPLSNGRVGIRDTESPDQPPFVVTAGVWTAFVNGAKAGEFDF</sequence>
<dbReference type="Pfam" id="PF04149">
    <property type="entry name" value="DUF397"/>
    <property type="match status" value="1"/>
</dbReference>
<name>A0A5M3XP12_9ACTN</name>
<dbReference type="OrthoDB" id="3431580at2"/>
<evidence type="ECO:0000313" key="2">
    <source>
        <dbReference type="EMBL" id="GES23085.1"/>
    </source>
</evidence>
<dbReference type="RefSeq" id="WP_155348003.1">
    <property type="nucleotide sequence ID" value="NZ_BAAAHM010000039.1"/>
</dbReference>
<reference evidence="2 3" key="1">
    <citation type="submission" date="2019-10" db="EMBL/GenBank/DDBJ databases">
        <title>Whole genome shotgun sequence of Acrocarpospora pleiomorpha NBRC 16267.</title>
        <authorList>
            <person name="Ichikawa N."/>
            <person name="Kimura A."/>
            <person name="Kitahashi Y."/>
            <person name="Komaki H."/>
            <person name="Oguchi A."/>
        </authorList>
    </citation>
    <scope>NUCLEOTIDE SEQUENCE [LARGE SCALE GENOMIC DNA]</scope>
    <source>
        <strain evidence="2 3">NBRC 16267</strain>
    </source>
</reference>
<evidence type="ECO:0000259" key="1">
    <source>
        <dbReference type="Pfam" id="PF04149"/>
    </source>
</evidence>
<keyword evidence="3" id="KW-1185">Reference proteome</keyword>
<protein>
    <submittedName>
        <fullName evidence="2">Transcriptional regulator</fullName>
    </submittedName>
</protein>
<dbReference type="InterPro" id="IPR007278">
    <property type="entry name" value="DUF397"/>
</dbReference>
<proteinExistence type="predicted"/>
<dbReference type="AlphaFoldDB" id="A0A5M3XP12"/>
<comment type="caution">
    <text evidence="2">The sequence shown here is derived from an EMBL/GenBank/DDBJ whole genome shotgun (WGS) entry which is preliminary data.</text>
</comment>